<feature type="compositionally biased region" description="Basic residues" evidence="1">
    <location>
        <begin position="48"/>
        <end position="61"/>
    </location>
</feature>
<sequence length="72" mass="8393">MSVEGSLLNKYNYSFTFFEDDENIGLEYEDIEKDLELSEQNPENSKQNSKRNSNKNSGHRKKESESELSDII</sequence>
<feature type="region of interest" description="Disordered" evidence="1">
    <location>
        <begin position="35"/>
        <end position="72"/>
    </location>
</feature>
<organism evidence="2 3">
    <name type="scientific">Rhizophagus irregularis</name>
    <dbReference type="NCBI Taxonomy" id="588596"/>
    <lineage>
        <taxon>Eukaryota</taxon>
        <taxon>Fungi</taxon>
        <taxon>Fungi incertae sedis</taxon>
        <taxon>Mucoromycota</taxon>
        <taxon>Glomeromycotina</taxon>
        <taxon>Glomeromycetes</taxon>
        <taxon>Glomerales</taxon>
        <taxon>Glomeraceae</taxon>
        <taxon>Rhizophagus</taxon>
    </lineage>
</organism>
<reference evidence="2 3" key="1">
    <citation type="submission" date="2015-10" db="EMBL/GenBank/DDBJ databases">
        <title>Genome analyses suggest a sexual origin of heterokaryosis in a supposedly ancient asexual fungus.</title>
        <authorList>
            <person name="Ropars J."/>
            <person name="Sedzielewska K."/>
            <person name="Noel J."/>
            <person name="Charron P."/>
            <person name="Farinelli L."/>
            <person name="Marton T."/>
            <person name="Kruger M."/>
            <person name="Pelin A."/>
            <person name="Brachmann A."/>
            <person name="Corradi N."/>
        </authorList>
    </citation>
    <scope>NUCLEOTIDE SEQUENCE [LARGE SCALE GENOMIC DNA]</scope>
    <source>
        <strain evidence="2 3">A4</strain>
    </source>
</reference>
<comment type="caution">
    <text evidence="2">The sequence shown here is derived from an EMBL/GenBank/DDBJ whole genome shotgun (WGS) entry which is preliminary data.</text>
</comment>
<gene>
    <name evidence="2" type="ORF">RhiirA4_465047</name>
</gene>
<dbReference type="EMBL" id="LLXI01000713">
    <property type="protein sequence ID" value="PKY49183.1"/>
    <property type="molecule type" value="Genomic_DNA"/>
</dbReference>
<dbReference type="Proteomes" id="UP000234323">
    <property type="component" value="Unassembled WGS sequence"/>
</dbReference>
<evidence type="ECO:0000256" key="1">
    <source>
        <dbReference type="SAM" id="MobiDB-lite"/>
    </source>
</evidence>
<evidence type="ECO:0000313" key="2">
    <source>
        <dbReference type="EMBL" id="PKY49183.1"/>
    </source>
</evidence>
<protein>
    <submittedName>
        <fullName evidence="2">Uncharacterized protein</fullName>
    </submittedName>
</protein>
<proteinExistence type="predicted"/>
<dbReference type="AlphaFoldDB" id="A0A2I1GRA5"/>
<accession>A0A2I1GRA5</accession>
<keyword evidence="3" id="KW-1185">Reference proteome</keyword>
<evidence type="ECO:0000313" key="3">
    <source>
        <dbReference type="Proteomes" id="UP000234323"/>
    </source>
</evidence>
<name>A0A2I1GRA5_9GLOM</name>